<evidence type="ECO:0000313" key="1">
    <source>
        <dbReference type="EMBL" id="RNA23118.1"/>
    </source>
</evidence>
<sequence>MIKNKKNKSNEKKKNLAFEWIFSIECHINFGKINSIKFVNFRKITVKFIKIFYLLAKLETKTDIKVQCALYELNQDQIIVYEKKSNNLKNYEIKK</sequence>
<gene>
    <name evidence="1" type="ORF">BpHYR1_020206</name>
</gene>
<evidence type="ECO:0000313" key="2">
    <source>
        <dbReference type="Proteomes" id="UP000276133"/>
    </source>
</evidence>
<name>A0A3M7RIK1_BRAPC</name>
<dbReference type="EMBL" id="REGN01003348">
    <property type="protein sequence ID" value="RNA23118.1"/>
    <property type="molecule type" value="Genomic_DNA"/>
</dbReference>
<organism evidence="1 2">
    <name type="scientific">Brachionus plicatilis</name>
    <name type="common">Marine rotifer</name>
    <name type="synonym">Brachionus muelleri</name>
    <dbReference type="NCBI Taxonomy" id="10195"/>
    <lineage>
        <taxon>Eukaryota</taxon>
        <taxon>Metazoa</taxon>
        <taxon>Spiralia</taxon>
        <taxon>Gnathifera</taxon>
        <taxon>Rotifera</taxon>
        <taxon>Eurotatoria</taxon>
        <taxon>Monogononta</taxon>
        <taxon>Pseudotrocha</taxon>
        <taxon>Ploima</taxon>
        <taxon>Brachionidae</taxon>
        <taxon>Brachionus</taxon>
    </lineage>
</organism>
<reference evidence="1 2" key="1">
    <citation type="journal article" date="2018" name="Sci. Rep.">
        <title>Genomic signatures of local adaptation to the degree of environmental predictability in rotifers.</title>
        <authorList>
            <person name="Franch-Gras L."/>
            <person name="Hahn C."/>
            <person name="Garcia-Roger E.M."/>
            <person name="Carmona M.J."/>
            <person name="Serra M."/>
            <person name="Gomez A."/>
        </authorList>
    </citation>
    <scope>NUCLEOTIDE SEQUENCE [LARGE SCALE GENOMIC DNA]</scope>
    <source>
        <strain evidence="1">HYR1</strain>
    </source>
</reference>
<keyword evidence="2" id="KW-1185">Reference proteome</keyword>
<proteinExistence type="predicted"/>
<accession>A0A3M7RIK1</accession>
<comment type="caution">
    <text evidence="1">The sequence shown here is derived from an EMBL/GenBank/DDBJ whole genome shotgun (WGS) entry which is preliminary data.</text>
</comment>
<dbReference type="Proteomes" id="UP000276133">
    <property type="component" value="Unassembled WGS sequence"/>
</dbReference>
<protein>
    <submittedName>
        <fullName evidence="1">Uncharacterized protein</fullName>
    </submittedName>
</protein>
<dbReference type="AlphaFoldDB" id="A0A3M7RIK1"/>